<name>A0A6A6I7H0_9PLEO</name>
<dbReference type="EMBL" id="ML987198">
    <property type="protein sequence ID" value="KAF2246504.1"/>
    <property type="molecule type" value="Genomic_DNA"/>
</dbReference>
<reference evidence="2" key="1">
    <citation type="journal article" date="2020" name="Stud. Mycol.">
        <title>101 Dothideomycetes genomes: a test case for predicting lifestyles and emergence of pathogens.</title>
        <authorList>
            <person name="Haridas S."/>
            <person name="Albert R."/>
            <person name="Binder M."/>
            <person name="Bloem J."/>
            <person name="Labutti K."/>
            <person name="Salamov A."/>
            <person name="Andreopoulos B."/>
            <person name="Baker S."/>
            <person name="Barry K."/>
            <person name="Bills G."/>
            <person name="Bluhm B."/>
            <person name="Cannon C."/>
            <person name="Castanera R."/>
            <person name="Culley D."/>
            <person name="Daum C."/>
            <person name="Ezra D."/>
            <person name="Gonzalez J."/>
            <person name="Henrissat B."/>
            <person name="Kuo A."/>
            <person name="Liang C."/>
            <person name="Lipzen A."/>
            <person name="Lutzoni F."/>
            <person name="Magnuson J."/>
            <person name="Mondo S."/>
            <person name="Nolan M."/>
            <person name="Ohm R."/>
            <person name="Pangilinan J."/>
            <person name="Park H.-J."/>
            <person name="Ramirez L."/>
            <person name="Alfaro M."/>
            <person name="Sun H."/>
            <person name="Tritt A."/>
            <person name="Yoshinaga Y."/>
            <person name="Zwiers L.-H."/>
            <person name="Turgeon B."/>
            <person name="Goodwin S."/>
            <person name="Spatafora J."/>
            <person name="Crous P."/>
            <person name="Grigoriev I."/>
        </authorList>
    </citation>
    <scope>NUCLEOTIDE SEQUENCE</scope>
    <source>
        <strain evidence="2">CBS 122368</strain>
    </source>
</reference>
<dbReference type="AlphaFoldDB" id="A0A6A6I7H0"/>
<dbReference type="Proteomes" id="UP000800094">
    <property type="component" value="Unassembled WGS sequence"/>
</dbReference>
<organism evidence="2 3">
    <name type="scientific">Trematosphaeria pertusa</name>
    <dbReference type="NCBI Taxonomy" id="390896"/>
    <lineage>
        <taxon>Eukaryota</taxon>
        <taxon>Fungi</taxon>
        <taxon>Dikarya</taxon>
        <taxon>Ascomycota</taxon>
        <taxon>Pezizomycotina</taxon>
        <taxon>Dothideomycetes</taxon>
        <taxon>Pleosporomycetidae</taxon>
        <taxon>Pleosporales</taxon>
        <taxon>Massarineae</taxon>
        <taxon>Trematosphaeriaceae</taxon>
        <taxon>Trematosphaeria</taxon>
    </lineage>
</organism>
<sequence>MCLAERDEIRAAFKEALIKVWDCWIDPHDSALRNIMWDEDERKWLTNKSVAPDKDTASTPTHIGNTVKIKVEDDDETGIGKVRGEDCDEAQGQEQGEPEGDVLFEHRPAQLSLLPDPLLKRIVDLVIQAYKTNDMSDPAAESCSPADHVESYSEIEDSPTDEPTLTLSNFWANQKIRAWAERLCHLRNTYNFYFEWKSAKLTKGYEVSNDVERWLEQSPHHRDAKQINITLSFDRISLAQVRITPYELMCRLTFGRQEAANVWIHFVASGSKHSVRFDHIVRSYWKSAHTGSWLDFVDQRTYQQWAVNRYGQIVSVELPNFGLEPPAKRRNATKQPKEMSAGATHRKGPRDTNPIPLL</sequence>
<accession>A0A6A6I7H0</accession>
<gene>
    <name evidence="2" type="ORF">BU26DRAFT_566873</name>
</gene>
<dbReference type="RefSeq" id="XP_033681508.1">
    <property type="nucleotide sequence ID" value="XM_033833587.1"/>
</dbReference>
<protein>
    <submittedName>
        <fullName evidence="2">Uncharacterized protein</fullName>
    </submittedName>
</protein>
<evidence type="ECO:0000256" key="1">
    <source>
        <dbReference type="SAM" id="MobiDB-lite"/>
    </source>
</evidence>
<evidence type="ECO:0000313" key="2">
    <source>
        <dbReference type="EMBL" id="KAF2246504.1"/>
    </source>
</evidence>
<dbReference type="GeneID" id="54586917"/>
<proteinExistence type="predicted"/>
<evidence type="ECO:0000313" key="3">
    <source>
        <dbReference type="Proteomes" id="UP000800094"/>
    </source>
</evidence>
<feature type="region of interest" description="Disordered" evidence="1">
    <location>
        <begin position="325"/>
        <end position="358"/>
    </location>
</feature>
<dbReference type="OrthoDB" id="5401170at2759"/>
<keyword evidence="3" id="KW-1185">Reference proteome</keyword>